<evidence type="ECO:0000259" key="3">
    <source>
        <dbReference type="Pfam" id="PF01494"/>
    </source>
</evidence>
<comment type="caution">
    <text evidence="4">The sequence shown here is derived from an EMBL/GenBank/DDBJ whole genome shotgun (WGS) entry which is preliminary data.</text>
</comment>
<keyword evidence="1" id="KW-0560">Oxidoreductase</keyword>
<feature type="domain" description="FAD-binding" evidence="3">
    <location>
        <begin position="5"/>
        <end position="341"/>
    </location>
</feature>
<keyword evidence="5" id="KW-1185">Reference proteome</keyword>
<sequence length="395" mass="42812">MEKRQVVIVGAGPVGLLTALGLARQGIQVTVLDAETEVIRAPRASVYFHTTLSVLRKLGLDDDAHAVGEPSHLFMMHWPASGDVMRSDMRDALDPGQEFDHNLHFGQDLLADMVLRHLAAHPHAEVLWDHTVTALGQVEGSARVKADTEEGERVFEADWVIGADGARSGVRSLLGLPFEGFTWPERFVAANISYPFAECGFANANMVVDPVNWAVIARLGQGNLWRVTFGEDADLPERSLANRLPGRLAQILPDPALPHVVHEFSPYRVHQRCAPRFRVGRVLLAGDAAHSCNPCGGMGLTSGVLDADMLSDALGAVIAGRGGEDLLDFYAAERRRVFQDVAAPLSAHFKRLLSESDPAQREADKQAMLAGARKGGAEIRSSSLAERIRGNPLPL</sequence>
<feature type="region of interest" description="Disordered" evidence="2">
    <location>
        <begin position="356"/>
        <end position="395"/>
    </location>
</feature>
<dbReference type="GO" id="GO:0008688">
    <property type="term" value="F:3-(3-hydroxyphenyl)propionate hydroxylase activity"/>
    <property type="evidence" value="ECO:0007669"/>
    <property type="project" value="TreeGrafter"/>
</dbReference>
<evidence type="ECO:0000313" key="4">
    <source>
        <dbReference type="EMBL" id="MXO97547.1"/>
    </source>
</evidence>
<evidence type="ECO:0000313" key="5">
    <source>
        <dbReference type="Proteomes" id="UP000469430"/>
    </source>
</evidence>
<feature type="compositionally biased region" description="Basic and acidic residues" evidence="2">
    <location>
        <begin position="356"/>
        <end position="365"/>
    </location>
</feature>
<reference evidence="4 5" key="1">
    <citation type="submission" date="2019-12" db="EMBL/GenBank/DDBJ databases">
        <title>Genomic-based taxomic classification of the family Erythrobacteraceae.</title>
        <authorList>
            <person name="Xu L."/>
        </authorList>
    </citation>
    <scope>NUCLEOTIDE SEQUENCE [LARGE SCALE GENOMIC DNA]</scope>
    <source>
        <strain evidence="4 5">S36</strain>
    </source>
</reference>
<dbReference type="EMBL" id="WTYJ01000001">
    <property type="protein sequence ID" value="MXO97547.1"/>
    <property type="molecule type" value="Genomic_DNA"/>
</dbReference>
<dbReference type="InterPro" id="IPR050631">
    <property type="entry name" value="PheA/TfdB_FAD_monoxygenase"/>
</dbReference>
<dbReference type="PANTHER" id="PTHR43476:SF3">
    <property type="entry name" value="FAD-BINDING MONOOXYGENASE"/>
    <property type="match status" value="1"/>
</dbReference>
<dbReference type="RefSeq" id="WP_161389275.1">
    <property type="nucleotide sequence ID" value="NZ_JBHSCP010000001.1"/>
</dbReference>
<gene>
    <name evidence="4" type="ORF">GRI97_00910</name>
</gene>
<evidence type="ECO:0000256" key="2">
    <source>
        <dbReference type="SAM" id="MobiDB-lite"/>
    </source>
</evidence>
<dbReference type="GO" id="GO:0071949">
    <property type="term" value="F:FAD binding"/>
    <property type="evidence" value="ECO:0007669"/>
    <property type="project" value="InterPro"/>
</dbReference>
<dbReference type="Proteomes" id="UP000469430">
    <property type="component" value="Unassembled WGS sequence"/>
</dbReference>
<dbReference type="PRINTS" id="PR00420">
    <property type="entry name" value="RNGMNOXGNASE"/>
</dbReference>
<dbReference type="SUPFAM" id="SSF51905">
    <property type="entry name" value="FAD/NAD(P)-binding domain"/>
    <property type="match status" value="1"/>
</dbReference>
<dbReference type="GO" id="GO:0019622">
    <property type="term" value="P:3-(3-hydroxy)phenylpropionate catabolic process"/>
    <property type="evidence" value="ECO:0007669"/>
    <property type="project" value="TreeGrafter"/>
</dbReference>
<dbReference type="PANTHER" id="PTHR43476">
    <property type="entry name" value="3-(3-HYDROXY-PHENYL)PROPIONATE/3-HYDROXYCINNAMIC ACID HYDROXYLASE"/>
    <property type="match status" value="1"/>
</dbReference>
<dbReference type="Pfam" id="PF01494">
    <property type="entry name" value="FAD_binding_3"/>
    <property type="match status" value="1"/>
</dbReference>
<proteinExistence type="predicted"/>
<accession>A0A6I4TRL2</accession>
<protein>
    <submittedName>
        <fullName evidence="4">NAD(P)-binding protein</fullName>
    </submittedName>
</protein>
<name>A0A6I4TRL2_9SPHN</name>
<dbReference type="InterPro" id="IPR002938">
    <property type="entry name" value="FAD-bd"/>
</dbReference>
<evidence type="ECO:0000256" key="1">
    <source>
        <dbReference type="ARBA" id="ARBA00023002"/>
    </source>
</evidence>
<organism evidence="4 5">
    <name type="scientific">Croceibacterium xixiisoli</name>
    <dbReference type="NCBI Taxonomy" id="1476466"/>
    <lineage>
        <taxon>Bacteria</taxon>
        <taxon>Pseudomonadati</taxon>
        <taxon>Pseudomonadota</taxon>
        <taxon>Alphaproteobacteria</taxon>
        <taxon>Sphingomonadales</taxon>
        <taxon>Erythrobacteraceae</taxon>
        <taxon>Croceibacterium</taxon>
    </lineage>
</organism>
<dbReference type="Gene3D" id="3.50.50.60">
    <property type="entry name" value="FAD/NAD(P)-binding domain"/>
    <property type="match status" value="1"/>
</dbReference>
<dbReference type="Gene3D" id="3.30.70.2450">
    <property type="match status" value="1"/>
</dbReference>
<dbReference type="InterPro" id="IPR036188">
    <property type="entry name" value="FAD/NAD-bd_sf"/>
</dbReference>
<dbReference type="OrthoDB" id="9791689at2"/>
<dbReference type="AlphaFoldDB" id="A0A6I4TRL2"/>